<protein>
    <submittedName>
        <fullName evidence="2">Uncharacterized protein</fullName>
    </submittedName>
</protein>
<dbReference type="EMBL" id="JBJJXI010000136">
    <property type="protein sequence ID" value="KAL3387995.1"/>
    <property type="molecule type" value="Genomic_DNA"/>
</dbReference>
<evidence type="ECO:0000313" key="2">
    <source>
        <dbReference type="EMBL" id="KAL3387995.1"/>
    </source>
</evidence>
<keyword evidence="3" id="KW-1185">Reference proteome</keyword>
<evidence type="ECO:0000256" key="1">
    <source>
        <dbReference type="SAM" id="MobiDB-lite"/>
    </source>
</evidence>
<feature type="compositionally biased region" description="Polar residues" evidence="1">
    <location>
        <begin position="43"/>
        <end position="60"/>
    </location>
</feature>
<sequence length="171" mass="18994">MPKPKIGRPPGALNKKYVITPNESCVAKQTRGQTKIDDLRTIPKTTPPTISQQRSKSGARSSMPPKVSNKLILKRIVRPRTSQSIGNPSETDTDSEAPRYDPRTSTLREQDTEDLSAESQIRVRQEASSDAESKSSLEQEPLDSEIELKLTSATTSFDEPLEDDVFEPELN</sequence>
<feature type="compositionally biased region" description="Polar residues" evidence="1">
    <location>
        <begin position="80"/>
        <end position="90"/>
    </location>
</feature>
<gene>
    <name evidence="2" type="ORF">TKK_017068</name>
</gene>
<feature type="compositionally biased region" description="Acidic residues" evidence="1">
    <location>
        <begin position="159"/>
        <end position="171"/>
    </location>
</feature>
<comment type="caution">
    <text evidence="2">The sequence shown here is derived from an EMBL/GenBank/DDBJ whole genome shotgun (WGS) entry which is preliminary data.</text>
</comment>
<feature type="compositionally biased region" description="Basic and acidic residues" evidence="1">
    <location>
        <begin position="96"/>
        <end position="110"/>
    </location>
</feature>
<name>A0ABD2W4I0_9HYME</name>
<feature type="region of interest" description="Disordered" evidence="1">
    <location>
        <begin position="29"/>
        <end position="171"/>
    </location>
</feature>
<reference evidence="2 3" key="1">
    <citation type="journal article" date="2024" name="bioRxiv">
        <title>A reference genome for Trichogramma kaykai: A tiny desert-dwelling parasitoid wasp with competing sex-ratio distorters.</title>
        <authorList>
            <person name="Culotta J."/>
            <person name="Lindsey A.R."/>
        </authorList>
    </citation>
    <scope>NUCLEOTIDE SEQUENCE [LARGE SCALE GENOMIC DNA]</scope>
    <source>
        <strain evidence="2 3">KSX58</strain>
    </source>
</reference>
<feature type="compositionally biased region" description="Basic and acidic residues" evidence="1">
    <location>
        <begin position="121"/>
        <end position="137"/>
    </location>
</feature>
<dbReference type="Proteomes" id="UP001627154">
    <property type="component" value="Unassembled WGS sequence"/>
</dbReference>
<dbReference type="AlphaFoldDB" id="A0ABD2W4I0"/>
<accession>A0ABD2W4I0</accession>
<organism evidence="2 3">
    <name type="scientific">Trichogramma kaykai</name>
    <dbReference type="NCBI Taxonomy" id="54128"/>
    <lineage>
        <taxon>Eukaryota</taxon>
        <taxon>Metazoa</taxon>
        <taxon>Ecdysozoa</taxon>
        <taxon>Arthropoda</taxon>
        <taxon>Hexapoda</taxon>
        <taxon>Insecta</taxon>
        <taxon>Pterygota</taxon>
        <taxon>Neoptera</taxon>
        <taxon>Endopterygota</taxon>
        <taxon>Hymenoptera</taxon>
        <taxon>Apocrita</taxon>
        <taxon>Proctotrupomorpha</taxon>
        <taxon>Chalcidoidea</taxon>
        <taxon>Trichogrammatidae</taxon>
        <taxon>Trichogramma</taxon>
    </lineage>
</organism>
<evidence type="ECO:0000313" key="3">
    <source>
        <dbReference type="Proteomes" id="UP001627154"/>
    </source>
</evidence>
<proteinExistence type="predicted"/>